<feature type="region of interest" description="Disordered" evidence="1">
    <location>
        <begin position="396"/>
        <end position="573"/>
    </location>
</feature>
<feature type="region of interest" description="Disordered" evidence="1">
    <location>
        <begin position="310"/>
        <end position="345"/>
    </location>
</feature>
<feature type="compositionally biased region" description="Polar residues" evidence="1">
    <location>
        <begin position="605"/>
        <end position="621"/>
    </location>
</feature>
<feature type="compositionally biased region" description="Low complexity" evidence="1">
    <location>
        <begin position="335"/>
        <end position="345"/>
    </location>
</feature>
<feature type="compositionally biased region" description="Low complexity" evidence="1">
    <location>
        <begin position="423"/>
        <end position="445"/>
    </location>
</feature>
<comment type="caution">
    <text evidence="2">The sequence shown here is derived from an EMBL/GenBank/DDBJ whole genome shotgun (WGS) entry which is preliminary data.</text>
</comment>
<name>A0A1W0W9I5_HYPEX</name>
<feature type="compositionally biased region" description="Polar residues" evidence="1">
    <location>
        <begin position="689"/>
        <end position="709"/>
    </location>
</feature>
<feature type="compositionally biased region" description="Polar residues" evidence="1">
    <location>
        <begin position="310"/>
        <end position="332"/>
    </location>
</feature>
<accession>A0A1W0W9I5</accession>
<feature type="compositionally biased region" description="Low complexity" evidence="1">
    <location>
        <begin position="536"/>
        <end position="550"/>
    </location>
</feature>
<organism evidence="2 3">
    <name type="scientific">Hypsibius exemplaris</name>
    <name type="common">Freshwater tardigrade</name>
    <dbReference type="NCBI Taxonomy" id="2072580"/>
    <lineage>
        <taxon>Eukaryota</taxon>
        <taxon>Metazoa</taxon>
        <taxon>Ecdysozoa</taxon>
        <taxon>Tardigrada</taxon>
        <taxon>Eutardigrada</taxon>
        <taxon>Parachela</taxon>
        <taxon>Hypsibioidea</taxon>
        <taxon>Hypsibiidae</taxon>
        <taxon>Hypsibius</taxon>
    </lineage>
</organism>
<feature type="compositionally biased region" description="Polar residues" evidence="1">
    <location>
        <begin position="68"/>
        <end position="80"/>
    </location>
</feature>
<feature type="compositionally biased region" description="Low complexity" evidence="1">
    <location>
        <begin position="41"/>
        <end position="62"/>
    </location>
</feature>
<evidence type="ECO:0000256" key="1">
    <source>
        <dbReference type="SAM" id="MobiDB-lite"/>
    </source>
</evidence>
<gene>
    <name evidence="2" type="ORF">BV898_13837</name>
</gene>
<sequence>MDFSAIFFTGIILSAQTLGHSFSRLPKNPALRLVRQPQLPSRQLQQQNPYGQQQTPFEQQPPFLRSGALQSGSSWPNQPQFGDLQPPNCLCEGQEGNMASSAAMSLNAAVFSQIGVLPMVVYCDNYGQQHSDLGRLANLLSMDQGMGLRPCVIGTPGPGGLNQSNPNAGVPQASGSATSGNLFNPDNGGNGFPDTNFQDDRQSQFATALIPTNSVCLTNQSTVSGDIFQLSRALADNLGLGVRCSGTCPCMIQCPLLGTASTSASSSFGRADPQSLISIRFSGSGPSNHFPGQAQLGGFGYASGSSYSTNNQQPNLYTTDNVQNFGSVNTPPRYNGPTNQNGQTFNGQQQQLAGYYRPQTTRPASNPQQFQTANFQLIPQSGQYQQHSYGAAQNQFNQQPNINNGAPQSSFNRPAGFPLSGSQQQYQNPPNPQLQPNQQNQQRPNFGASQTSSNSLQSGFPYSQTGQNQQRPNFGSAQTSNSYQSGYQPNQPSFQTANQNQQQRPLSGFGQAFNGNFQTNSNGQGGIATANLRPFQTSNSQTLQQQNSGSRDPFPNGYQLPSSSEESSESPDRFTYDAYGRIRNQSDYFTEQINQDLAGQFQANTGSRQDFDQSGQYQQPGQFPFDGNFNSGSQTFSRGSNSQSSGGSGQGNFNVESSLEETELNGWMNPNSFDADTAGNGGTTGSADQRTLQTPQMYRQATTQSSRSNGLLVLQTFPGETATASFRQSG</sequence>
<feature type="compositionally biased region" description="Polar residues" evidence="1">
    <location>
        <begin position="447"/>
        <end position="505"/>
    </location>
</feature>
<dbReference type="OrthoDB" id="10680141at2759"/>
<dbReference type="Proteomes" id="UP000192578">
    <property type="component" value="Unassembled WGS sequence"/>
</dbReference>
<feature type="region of interest" description="Disordered" evidence="1">
    <location>
        <begin position="605"/>
        <end position="710"/>
    </location>
</feature>
<protein>
    <submittedName>
        <fullName evidence="2">Uncharacterized protein</fullName>
    </submittedName>
</protein>
<dbReference type="AlphaFoldDB" id="A0A1W0W9I5"/>
<dbReference type="EMBL" id="MTYJ01000159">
    <property type="protein sequence ID" value="OQV11869.1"/>
    <property type="molecule type" value="Genomic_DNA"/>
</dbReference>
<keyword evidence="3" id="KW-1185">Reference proteome</keyword>
<reference evidence="3" key="1">
    <citation type="submission" date="2017-01" db="EMBL/GenBank/DDBJ databases">
        <title>Comparative genomics of anhydrobiosis in the tardigrade Hypsibius dujardini.</title>
        <authorList>
            <person name="Yoshida Y."/>
            <person name="Koutsovoulos G."/>
            <person name="Laetsch D."/>
            <person name="Stevens L."/>
            <person name="Kumar S."/>
            <person name="Horikawa D."/>
            <person name="Ishino K."/>
            <person name="Komine S."/>
            <person name="Tomita M."/>
            <person name="Blaxter M."/>
            <person name="Arakawa K."/>
        </authorList>
    </citation>
    <scope>NUCLEOTIDE SEQUENCE [LARGE SCALE GENOMIC DNA]</scope>
    <source>
        <strain evidence="3">Z151</strain>
    </source>
</reference>
<feature type="compositionally biased region" description="Polar residues" evidence="1">
    <location>
        <begin position="628"/>
        <end position="638"/>
    </location>
</feature>
<feature type="compositionally biased region" description="Polar residues" evidence="1">
    <location>
        <begin position="513"/>
        <end position="522"/>
    </location>
</feature>
<feature type="region of interest" description="Disordered" evidence="1">
    <location>
        <begin position="41"/>
        <end position="89"/>
    </location>
</feature>
<evidence type="ECO:0000313" key="2">
    <source>
        <dbReference type="EMBL" id="OQV11869.1"/>
    </source>
</evidence>
<proteinExistence type="predicted"/>
<evidence type="ECO:0000313" key="3">
    <source>
        <dbReference type="Proteomes" id="UP000192578"/>
    </source>
</evidence>